<evidence type="ECO:0000256" key="1">
    <source>
        <dbReference type="SAM" id="MobiDB-lite"/>
    </source>
</evidence>
<feature type="region of interest" description="Disordered" evidence="1">
    <location>
        <begin position="27"/>
        <end position="109"/>
    </location>
</feature>
<evidence type="ECO:0000313" key="4">
    <source>
        <dbReference type="Proteomes" id="UP000554054"/>
    </source>
</evidence>
<dbReference type="Proteomes" id="UP000554054">
    <property type="component" value="Unassembled WGS sequence"/>
</dbReference>
<protein>
    <recommendedName>
        <fullName evidence="5">Sensor domain-containing protein</fullName>
    </recommendedName>
</protein>
<feature type="signal peptide" evidence="2">
    <location>
        <begin position="1"/>
        <end position="24"/>
    </location>
</feature>
<evidence type="ECO:0000313" key="3">
    <source>
        <dbReference type="EMBL" id="NYF97062.1"/>
    </source>
</evidence>
<organism evidence="3 4">
    <name type="scientific">Janibacter cremeus</name>
    <dbReference type="NCBI Taxonomy" id="1285192"/>
    <lineage>
        <taxon>Bacteria</taxon>
        <taxon>Bacillati</taxon>
        <taxon>Actinomycetota</taxon>
        <taxon>Actinomycetes</taxon>
        <taxon>Micrococcales</taxon>
        <taxon>Intrasporangiaceae</taxon>
        <taxon>Janibacter</taxon>
    </lineage>
</organism>
<dbReference type="PROSITE" id="PS51257">
    <property type="entry name" value="PROKAR_LIPOPROTEIN"/>
    <property type="match status" value="1"/>
</dbReference>
<evidence type="ECO:0000256" key="2">
    <source>
        <dbReference type="SAM" id="SignalP"/>
    </source>
</evidence>
<keyword evidence="4" id="KW-1185">Reference proteome</keyword>
<accession>A0A852VJ14</accession>
<dbReference type="AlphaFoldDB" id="A0A852VJ14"/>
<name>A0A852VJ14_9MICO</name>
<proteinExistence type="predicted"/>
<dbReference type="EMBL" id="JACCAE010000001">
    <property type="protein sequence ID" value="NYF97062.1"/>
    <property type="molecule type" value="Genomic_DNA"/>
</dbReference>
<sequence>MIDVIRPTRLHTCAVALIASVALAGCGDSPPDRAGTVGESSADTGEGAAEDRSETEDVELDAVGQELTNKEAKAALPPVSALPTGWSVDPENSLTDDSESDAEPEGTIEPAKCQAIMDDLSDEQDEEPTAKASQTYTAGMLGPFLGVEISSFADEVPEDSFKKVLDALSTCSEITSTEDGTTTTFKISSLSFPNLGEESAAIRMAGTAEGMPVGLDMVVVRAGHNIVTLSQASVGGATSSDALEKAARATVTNMESD</sequence>
<comment type="caution">
    <text evidence="3">The sequence shown here is derived from an EMBL/GenBank/DDBJ whole genome shotgun (WGS) entry which is preliminary data.</text>
</comment>
<gene>
    <name evidence="3" type="ORF">BJY20_000454</name>
</gene>
<feature type="chain" id="PRO_5032723392" description="Sensor domain-containing protein" evidence="2">
    <location>
        <begin position="25"/>
        <end position="257"/>
    </location>
</feature>
<keyword evidence="2" id="KW-0732">Signal</keyword>
<evidence type="ECO:0008006" key="5">
    <source>
        <dbReference type="Google" id="ProtNLM"/>
    </source>
</evidence>
<reference evidence="3 4" key="1">
    <citation type="submission" date="2020-07" db="EMBL/GenBank/DDBJ databases">
        <title>Sequencing the genomes of 1000 actinobacteria strains.</title>
        <authorList>
            <person name="Klenk H.-P."/>
        </authorList>
    </citation>
    <scope>NUCLEOTIDE SEQUENCE [LARGE SCALE GENOMIC DNA]</scope>
    <source>
        <strain evidence="3 4">DSM 26154</strain>
    </source>
</reference>
<dbReference type="RefSeq" id="WP_185990041.1">
    <property type="nucleotide sequence ID" value="NZ_JACCAE010000001.1"/>
</dbReference>
<feature type="compositionally biased region" description="Acidic residues" evidence="1">
    <location>
        <begin position="94"/>
        <end position="106"/>
    </location>
</feature>